<organism evidence="2 3">
    <name type="scientific">Scophthalmus maximus</name>
    <name type="common">Turbot</name>
    <name type="synonym">Psetta maxima</name>
    <dbReference type="NCBI Taxonomy" id="52904"/>
    <lineage>
        <taxon>Eukaryota</taxon>
        <taxon>Metazoa</taxon>
        <taxon>Chordata</taxon>
        <taxon>Craniata</taxon>
        <taxon>Vertebrata</taxon>
        <taxon>Euteleostomi</taxon>
        <taxon>Actinopterygii</taxon>
        <taxon>Neopterygii</taxon>
        <taxon>Teleostei</taxon>
        <taxon>Neoteleostei</taxon>
        <taxon>Acanthomorphata</taxon>
        <taxon>Carangaria</taxon>
        <taxon>Pleuronectiformes</taxon>
        <taxon>Pleuronectoidei</taxon>
        <taxon>Scophthalmidae</taxon>
        <taxon>Scophthalmus</taxon>
    </lineage>
</organism>
<dbReference type="Proteomes" id="UP000438429">
    <property type="component" value="Unassembled WGS sequence"/>
</dbReference>
<comment type="caution">
    <text evidence="2">The sequence shown here is derived from an EMBL/GenBank/DDBJ whole genome shotgun (WGS) entry which is preliminary data.</text>
</comment>
<evidence type="ECO:0000256" key="1">
    <source>
        <dbReference type="SAM" id="MobiDB-lite"/>
    </source>
</evidence>
<dbReference type="AlphaFoldDB" id="A0A6A4TQP6"/>
<evidence type="ECO:0000313" key="3">
    <source>
        <dbReference type="Proteomes" id="UP000438429"/>
    </source>
</evidence>
<dbReference type="EMBL" id="VEVO01000002">
    <property type="protein sequence ID" value="KAF0045554.1"/>
    <property type="molecule type" value="Genomic_DNA"/>
</dbReference>
<protein>
    <submittedName>
        <fullName evidence="2">Uncharacterized protein</fullName>
    </submittedName>
</protein>
<feature type="region of interest" description="Disordered" evidence="1">
    <location>
        <begin position="110"/>
        <end position="136"/>
    </location>
</feature>
<sequence>MFNKLLPTHDHVVSNLLSNLDDVSKILNMRAIVYEKKMYTCSIFQKIKRVAELASALTFASTSVAPLHQGARREDLTVDQRQLNVPYVIGHAEDCDWSVPQSSCAAVAAVRSGGSHQTKPKSEEEKRDRLRNVSRE</sequence>
<proteinExistence type="predicted"/>
<accession>A0A6A4TQP6</accession>
<reference evidence="2 3" key="1">
    <citation type="submission" date="2019-06" db="EMBL/GenBank/DDBJ databases">
        <title>Draft genomes of female and male turbot (Scophthalmus maximus).</title>
        <authorList>
            <person name="Xu H."/>
            <person name="Xu X.-W."/>
            <person name="Shao C."/>
            <person name="Chen S."/>
        </authorList>
    </citation>
    <scope>NUCLEOTIDE SEQUENCE [LARGE SCALE GENOMIC DNA]</scope>
    <source>
        <strain evidence="2">Ysfricsl-2016a</strain>
        <tissue evidence="2">Blood</tissue>
    </source>
</reference>
<name>A0A6A4TQP6_SCOMX</name>
<feature type="compositionally biased region" description="Basic and acidic residues" evidence="1">
    <location>
        <begin position="120"/>
        <end position="136"/>
    </location>
</feature>
<gene>
    <name evidence="2" type="ORF">F2P81_002083</name>
</gene>
<evidence type="ECO:0000313" key="2">
    <source>
        <dbReference type="EMBL" id="KAF0045554.1"/>
    </source>
</evidence>